<dbReference type="Proteomes" id="UP000262917">
    <property type="component" value="Unassembled WGS sequence"/>
</dbReference>
<accession>A0A372DI35</accession>
<comment type="caution">
    <text evidence="2">The sequence shown here is derived from an EMBL/GenBank/DDBJ whole genome shotgun (WGS) entry which is preliminary data.</text>
</comment>
<dbReference type="RefSeq" id="WP_117203453.1">
    <property type="nucleotide sequence ID" value="NZ_JBHTBK010000025.1"/>
</dbReference>
<proteinExistence type="predicted"/>
<dbReference type="AlphaFoldDB" id="A0A372DI35"/>
<evidence type="ECO:0008006" key="4">
    <source>
        <dbReference type="Google" id="ProtNLM"/>
    </source>
</evidence>
<name>A0A372DI35_9GAMM</name>
<feature type="signal peptide" evidence="1">
    <location>
        <begin position="1"/>
        <end position="21"/>
    </location>
</feature>
<sequence>MLRFIAAIALVLASGLAAAHAGEVAPVTVGATQVRIAVPDGYLRGSEKAPALYATSVAALPPPIRLVEMLLDEGDLKRMLTGQPAAKPYLQVQVLRDAEALEFNAEEWAALQPQLAAQLGATDLDAATQAMQAGMGERMGAASGTTVEVAFGEVGKPQVYSQAGGVIRFAVRLPIAGNVAGQPVQMVVDCAGAALLLDGKLLMLNAYLVEEDEPQASMDRVRAFLADVVERTQALRAAPQTGAKTATAAGQR</sequence>
<evidence type="ECO:0000313" key="3">
    <source>
        <dbReference type="Proteomes" id="UP000262917"/>
    </source>
</evidence>
<gene>
    <name evidence="2" type="ORF">D0Y53_11450</name>
</gene>
<protein>
    <recommendedName>
        <fullName evidence="4">DUF3313 domain-containing protein</fullName>
    </recommendedName>
</protein>
<keyword evidence="1" id="KW-0732">Signal</keyword>
<evidence type="ECO:0000256" key="1">
    <source>
        <dbReference type="SAM" id="SignalP"/>
    </source>
</evidence>
<organism evidence="2 3">
    <name type="scientific">Cognatiluteimonas weifangensis</name>
    <dbReference type="NCBI Taxonomy" id="2303539"/>
    <lineage>
        <taxon>Bacteria</taxon>
        <taxon>Pseudomonadati</taxon>
        <taxon>Pseudomonadota</taxon>
        <taxon>Gammaproteobacteria</taxon>
        <taxon>Lysobacterales</taxon>
        <taxon>Lysobacteraceae</taxon>
        <taxon>Cognatiluteimonas</taxon>
    </lineage>
</organism>
<dbReference type="OrthoDB" id="9887808at2"/>
<reference evidence="2 3" key="1">
    <citation type="submission" date="2018-08" db="EMBL/GenBank/DDBJ databases">
        <title>Lysobacter weifangensis sp. nov., a new member of the family 'Xanthomonadaceae', isolated from soil in a farmland.</title>
        <authorList>
            <person name="Zhao H."/>
        </authorList>
    </citation>
    <scope>NUCLEOTIDE SEQUENCE [LARGE SCALE GENOMIC DNA]</scope>
    <source>
        <strain evidence="2 3">WF-2</strain>
    </source>
</reference>
<keyword evidence="3" id="KW-1185">Reference proteome</keyword>
<evidence type="ECO:0000313" key="2">
    <source>
        <dbReference type="EMBL" id="RFP59196.1"/>
    </source>
</evidence>
<feature type="chain" id="PRO_5017068278" description="DUF3313 domain-containing protein" evidence="1">
    <location>
        <begin position="22"/>
        <end position="252"/>
    </location>
</feature>
<dbReference type="EMBL" id="QVPD01000014">
    <property type="protein sequence ID" value="RFP59196.1"/>
    <property type="molecule type" value="Genomic_DNA"/>
</dbReference>